<sequence>MSATNNDYDKLSLEYEELKSAYGGLSSRFRQLRATVSNKSQENILLELEIKNQELEALTNKLNICELKQNSIDPFSTSSIKIQELQSKIEDQNLIIRELQLEKNAFQVDIRNLIRELSEKEKVINTLNSHILTHSTNGKLKSKGILGSLSSKRSPLLARTSTVDVIEIPKTNLFPKAKKNPGNKIKIQFNPFDDDVPAFQDGLENPPPRPRSPRPINRKDINSKVNSENEIQDNILMRSFPSDY</sequence>
<dbReference type="Proteomes" id="UP001165289">
    <property type="component" value="Unassembled WGS sequence"/>
</dbReference>
<feature type="region of interest" description="Disordered" evidence="2">
    <location>
        <begin position="196"/>
        <end position="233"/>
    </location>
</feature>
<dbReference type="AlphaFoldDB" id="A0AAV7JRD8"/>
<organism evidence="3 4">
    <name type="scientific">Oopsacas minuta</name>
    <dbReference type="NCBI Taxonomy" id="111878"/>
    <lineage>
        <taxon>Eukaryota</taxon>
        <taxon>Metazoa</taxon>
        <taxon>Porifera</taxon>
        <taxon>Hexactinellida</taxon>
        <taxon>Hexasterophora</taxon>
        <taxon>Lyssacinosida</taxon>
        <taxon>Leucopsacidae</taxon>
        <taxon>Oopsacas</taxon>
    </lineage>
</organism>
<comment type="caution">
    <text evidence="3">The sequence shown here is derived from an EMBL/GenBank/DDBJ whole genome shotgun (WGS) entry which is preliminary data.</text>
</comment>
<keyword evidence="1" id="KW-0175">Coiled coil</keyword>
<feature type="coiled-coil region" evidence="1">
    <location>
        <begin position="1"/>
        <end position="130"/>
    </location>
</feature>
<evidence type="ECO:0000256" key="1">
    <source>
        <dbReference type="SAM" id="Coils"/>
    </source>
</evidence>
<evidence type="ECO:0000313" key="4">
    <source>
        <dbReference type="Proteomes" id="UP001165289"/>
    </source>
</evidence>
<evidence type="ECO:0000256" key="2">
    <source>
        <dbReference type="SAM" id="MobiDB-lite"/>
    </source>
</evidence>
<keyword evidence="4" id="KW-1185">Reference proteome</keyword>
<proteinExistence type="predicted"/>
<reference evidence="3 4" key="1">
    <citation type="journal article" date="2023" name="BMC Biol.">
        <title>The compact genome of the sponge Oopsacas minuta (Hexactinellida) is lacking key metazoan core genes.</title>
        <authorList>
            <person name="Santini S."/>
            <person name="Schenkelaars Q."/>
            <person name="Jourda C."/>
            <person name="Duchesne M."/>
            <person name="Belahbib H."/>
            <person name="Rocher C."/>
            <person name="Selva M."/>
            <person name="Riesgo A."/>
            <person name="Vervoort M."/>
            <person name="Leys S.P."/>
            <person name="Kodjabachian L."/>
            <person name="Le Bivic A."/>
            <person name="Borchiellini C."/>
            <person name="Claverie J.M."/>
            <person name="Renard E."/>
        </authorList>
    </citation>
    <scope>NUCLEOTIDE SEQUENCE [LARGE SCALE GENOMIC DNA]</scope>
    <source>
        <strain evidence="3">SPO-2</strain>
    </source>
</reference>
<dbReference type="EMBL" id="JAKMXF010000309">
    <property type="protein sequence ID" value="KAI6650936.1"/>
    <property type="molecule type" value="Genomic_DNA"/>
</dbReference>
<evidence type="ECO:0000313" key="3">
    <source>
        <dbReference type="EMBL" id="KAI6650936.1"/>
    </source>
</evidence>
<name>A0AAV7JRD8_9METZ</name>
<protein>
    <submittedName>
        <fullName evidence="3">Uncharacterized protein</fullName>
    </submittedName>
</protein>
<gene>
    <name evidence="3" type="ORF">LOD99_5776</name>
</gene>
<accession>A0AAV7JRD8</accession>